<protein>
    <submittedName>
        <fullName evidence="2">Uncharacterized protein</fullName>
    </submittedName>
</protein>
<keyword evidence="1" id="KW-0812">Transmembrane</keyword>
<dbReference type="RefSeq" id="WP_206557196.1">
    <property type="nucleotide sequence ID" value="NZ_JAFKDB010000008.1"/>
</dbReference>
<feature type="transmembrane region" description="Helical" evidence="1">
    <location>
        <begin position="104"/>
        <end position="130"/>
    </location>
</feature>
<dbReference type="Proteomes" id="UP000664344">
    <property type="component" value="Unassembled WGS sequence"/>
</dbReference>
<feature type="transmembrane region" description="Helical" evidence="1">
    <location>
        <begin position="71"/>
        <end position="92"/>
    </location>
</feature>
<keyword evidence="1" id="KW-0472">Membrane</keyword>
<keyword evidence="3" id="KW-1185">Reference proteome</keyword>
<keyword evidence="1" id="KW-1133">Transmembrane helix</keyword>
<evidence type="ECO:0000313" key="3">
    <source>
        <dbReference type="Proteomes" id="UP000664344"/>
    </source>
</evidence>
<comment type="caution">
    <text evidence="2">The sequence shown here is derived from an EMBL/GenBank/DDBJ whole genome shotgun (WGS) entry which is preliminary data.</text>
</comment>
<evidence type="ECO:0000313" key="2">
    <source>
        <dbReference type="EMBL" id="MBN7769808.1"/>
    </source>
</evidence>
<gene>
    <name evidence="2" type="ORF">JYP53_07840</name>
</gene>
<proteinExistence type="predicted"/>
<name>A0ABS3BDC9_9GAMM</name>
<organism evidence="2 3">
    <name type="scientific">Marinobacter daepoensis</name>
    <dbReference type="NCBI Taxonomy" id="262077"/>
    <lineage>
        <taxon>Bacteria</taxon>
        <taxon>Pseudomonadati</taxon>
        <taxon>Pseudomonadota</taxon>
        <taxon>Gammaproteobacteria</taxon>
        <taxon>Pseudomonadales</taxon>
        <taxon>Marinobacteraceae</taxon>
        <taxon>Marinobacter</taxon>
    </lineage>
</organism>
<accession>A0ABS3BDC9</accession>
<feature type="transmembrane region" description="Helical" evidence="1">
    <location>
        <begin position="41"/>
        <end position="64"/>
    </location>
</feature>
<reference evidence="2 3" key="1">
    <citation type="submission" date="2021-02" db="EMBL/GenBank/DDBJ databases">
        <title>PHA producing bacteria isolated from coastal sediment in Guangdong, Shenzhen.</title>
        <authorList>
            <person name="Zheng W."/>
            <person name="Yu S."/>
            <person name="Huang Y."/>
        </authorList>
    </citation>
    <scope>NUCLEOTIDE SEQUENCE [LARGE SCALE GENOMIC DNA]</scope>
    <source>
        <strain evidence="2 3">TN21-5</strain>
    </source>
</reference>
<sequence>MAASISFFLGLAYCFIGMGLIGYVGTEVQISNEGVLSEYPWLFHLFSSIVVEAFTAIVPAMIIVRLNHKHGLALATAGAAVAIPMTIYYLYVDFAIAGQLSGDGLISAVIASTVSTLIFVGILPLVIAGMKKVNTLARKR</sequence>
<feature type="transmembrane region" description="Helical" evidence="1">
    <location>
        <begin position="7"/>
        <end position="26"/>
    </location>
</feature>
<evidence type="ECO:0000256" key="1">
    <source>
        <dbReference type="SAM" id="Phobius"/>
    </source>
</evidence>
<dbReference type="EMBL" id="JAFKDB010000008">
    <property type="protein sequence ID" value="MBN7769808.1"/>
    <property type="molecule type" value="Genomic_DNA"/>
</dbReference>